<dbReference type="Pfam" id="PF07985">
    <property type="entry name" value="SRR1"/>
    <property type="match status" value="2"/>
</dbReference>
<dbReference type="InterPro" id="IPR040044">
    <property type="entry name" value="SRR1L"/>
</dbReference>
<feature type="compositionally biased region" description="Acidic residues" evidence="2">
    <location>
        <begin position="1"/>
        <end position="11"/>
    </location>
</feature>
<feature type="region of interest" description="Disordered" evidence="2">
    <location>
        <begin position="187"/>
        <end position="224"/>
    </location>
</feature>
<feature type="compositionally biased region" description="Basic and acidic residues" evidence="2">
    <location>
        <begin position="120"/>
        <end position="140"/>
    </location>
</feature>
<evidence type="ECO:0000256" key="1">
    <source>
        <dbReference type="ARBA" id="ARBA00009856"/>
    </source>
</evidence>
<feature type="domain" description="SRR1-like" evidence="3">
    <location>
        <begin position="231"/>
        <end position="422"/>
    </location>
</feature>
<accession>A0A5C3EBR7</accession>
<dbReference type="PANTHER" id="PTHR28626:SF3">
    <property type="entry name" value="SRR1-LIKE PROTEIN"/>
    <property type="match status" value="1"/>
</dbReference>
<dbReference type="AlphaFoldDB" id="A0A5C3EBR7"/>
<dbReference type="GO" id="GO:0005737">
    <property type="term" value="C:cytoplasm"/>
    <property type="evidence" value="ECO:0007669"/>
    <property type="project" value="TreeGrafter"/>
</dbReference>
<dbReference type="Proteomes" id="UP000324022">
    <property type="component" value="Unassembled WGS sequence"/>
</dbReference>
<dbReference type="InterPro" id="IPR012942">
    <property type="entry name" value="SRR1-like"/>
</dbReference>
<keyword evidence="5" id="KW-1185">Reference proteome</keyword>
<feature type="domain" description="SRR1-like" evidence="3">
    <location>
        <begin position="150"/>
        <end position="182"/>
    </location>
</feature>
<name>A0A5C3EBR7_9BASI</name>
<gene>
    <name evidence="4" type="ORF">UTRI_04453_B</name>
</gene>
<evidence type="ECO:0000256" key="2">
    <source>
        <dbReference type="SAM" id="MobiDB-lite"/>
    </source>
</evidence>
<evidence type="ECO:0000259" key="3">
    <source>
        <dbReference type="Pfam" id="PF07985"/>
    </source>
</evidence>
<dbReference type="PANTHER" id="PTHR28626">
    <property type="entry name" value="SRR1-LIKE PROTEIN"/>
    <property type="match status" value="1"/>
</dbReference>
<feature type="compositionally biased region" description="Basic and acidic residues" evidence="2">
    <location>
        <begin position="211"/>
        <end position="224"/>
    </location>
</feature>
<protein>
    <recommendedName>
        <fullName evidence="3">SRR1-like domain-containing protein</fullName>
    </recommendedName>
</protein>
<organism evidence="4 5">
    <name type="scientific">Ustilago trichophora</name>
    <dbReference type="NCBI Taxonomy" id="86804"/>
    <lineage>
        <taxon>Eukaryota</taxon>
        <taxon>Fungi</taxon>
        <taxon>Dikarya</taxon>
        <taxon>Basidiomycota</taxon>
        <taxon>Ustilaginomycotina</taxon>
        <taxon>Ustilaginomycetes</taxon>
        <taxon>Ustilaginales</taxon>
        <taxon>Ustilaginaceae</taxon>
        <taxon>Ustilago</taxon>
    </lineage>
</organism>
<feature type="compositionally biased region" description="Low complexity" evidence="2">
    <location>
        <begin position="40"/>
        <end position="74"/>
    </location>
</feature>
<evidence type="ECO:0000313" key="5">
    <source>
        <dbReference type="Proteomes" id="UP000324022"/>
    </source>
</evidence>
<sequence length="423" mass="46050">MGDTQQEDQEAPFEYVKSRRRTKHPHRPPPTVTATRSGPSSSSSSVFKAGTSYSNSSGSITGSSSGGFTYSAASRSGDGKKRNKGRSRNGIVVVLSEEEEAQRAVKRAGEMVDVFVSKAAKQDGKGDTEESRNEEKEASKAKRKMTPAISSKIVCLGLGSPLTSKSAQVQLALLVVLRRWLSLLLGPNTHSNTHREEEGEVSESIATPNEAQREGSRDGRWEEVDQGRGGVECVAYDPVFTALDEVLLLRYGVAVARPAADTGANAEAGEASIPNPDTDPTLHRSIESHYTSIQTPTLLYMPHCDRELYEHILSLNYPPPPPSSSTPPPSFSPSQTIPIVLLSNVLTNYATFTSNLETSSPTLSWLMDQFTVVQVPNWDNGKRTALVEQGKQDDELNMTSESIGGFVNGWDRNALRDLAFHWL</sequence>
<reference evidence="4 5" key="1">
    <citation type="submission" date="2018-03" db="EMBL/GenBank/DDBJ databases">
        <authorList>
            <person name="Guldener U."/>
        </authorList>
    </citation>
    <scope>NUCLEOTIDE SEQUENCE [LARGE SCALE GENOMIC DNA]</scope>
    <source>
        <strain evidence="4 5">NBRC100155</strain>
    </source>
</reference>
<evidence type="ECO:0000313" key="4">
    <source>
        <dbReference type="EMBL" id="SPO28062.1"/>
    </source>
</evidence>
<proteinExistence type="inferred from homology"/>
<dbReference type="OrthoDB" id="551431at2759"/>
<dbReference type="GO" id="GO:0005634">
    <property type="term" value="C:nucleus"/>
    <property type="evidence" value="ECO:0007669"/>
    <property type="project" value="TreeGrafter"/>
</dbReference>
<feature type="region of interest" description="Disordered" evidence="2">
    <location>
        <begin position="1"/>
        <end position="87"/>
    </location>
</feature>
<dbReference type="EMBL" id="OOIN01000021">
    <property type="protein sequence ID" value="SPO28062.1"/>
    <property type="molecule type" value="Genomic_DNA"/>
</dbReference>
<feature type="region of interest" description="Disordered" evidence="2">
    <location>
        <begin position="120"/>
        <end position="144"/>
    </location>
</feature>
<comment type="similarity">
    <text evidence="1">Belongs to the SRR1 family.</text>
</comment>
<feature type="compositionally biased region" description="Basic residues" evidence="2">
    <location>
        <begin position="18"/>
        <end position="27"/>
    </location>
</feature>